<organism evidence="1 2">
    <name type="scientific">Aminivibrio pyruvatiphilus</name>
    <dbReference type="NCBI Taxonomy" id="1005740"/>
    <lineage>
        <taxon>Bacteria</taxon>
        <taxon>Thermotogati</taxon>
        <taxon>Synergistota</taxon>
        <taxon>Synergistia</taxon>
        <taxon>Synergistales</taxon>
        <taxon>Aminobacteriaceae</taxon>
        <taxon>Aminivibrio</taxon>
    </lineage>
</organism>
<sequence>MDKITREELKELSAHSRELCVSFFMPAFRAGRDTEQNPIRFKNLVKEAESRLSASGTRPPEIQELLKPARSLVDDPLFWQRQGDGLAVFLAADYFKSYRLPLSFQESVTLARRFHFTPLLPYFSGEGRFYVLALSRNMIRLLEGSRHSVDEVDVESLLPSLGDAFRFDRFEKQLQFHTGTAAGRSGGRAAMFHGHDPSDEEKGRLLRWFRKIDGDLPDILRGSRSPLVLAGVEYLLHLYREANSYPFLLEEGVPGNADDLRPEELHGRAWPIAEKALSRGAGQAFARYAELAGSVNVSANVEKVLEGAHHGRVDVLFVDGGARMTGCFDQEENRVLTGEPCNGEEEDLLNLAAVQTLIHGGTVYAVSSGAMPGGEPLGAVFRF</sequence>
<comment type="caution">
    <text evidence="1">The sequence shown here is derived from an EMBL/GenBank/DDBJ whole genome shotgun (WGS) entry which is preliminary data.</text>
</comment>
<dbReference type="AlphaFoldDB" id="A0A4R8M170"/>
<protein>
    <submittedName>
        <fullName evidence="1">Uncharacterized protein</fullName>
    </submittedName>
</protein>
<gene>
    <name evidence="1" type="ORF">C8D99_12313</name>
</gene>
<reference evidence="1 2" key="1">
    <citation type="submission" date="2019-03" db="EMBL/GenBank/DDBJ databases">
        <title>Genomic Encyclopedia of Type Strains, Phase IV (KMG-IV): sequencing the most valuable type-strain genomes for metagenomic binning, comparative biology and taxonomic classification.</title>
        <authorList>
            <person name="Goeker M."/>
        </authorList>
    </citation>
    <scope>NUCLEOTIDE SEQUENCE [LARGE SCALE GENOMIC DNA]</scope>
    <source>
        <strain evidence="1 2">DSM 25964</strain>
    </source>
</reference>
<dbReference type="OrthoDB" id="4393931at2"/>
<keyword evidence="2" id="KW-1185">Reference proteome</keyword>
<accession>A0A4R8M170</accession>
<name>A0A4R8M170_9BACT</name>
<dbReference type="InterPro" id="IPR040837">
    <property type="entry name" value="Bact_RF_family7"/>
</dbReference>
<evidence type="ECO:0000313" key="2">
    <source>
        <dbReference type="Proteomes" id="UP000295066"/>
    </source>
</evidence>
<dbReference type="Pfam" id="PF18849">
    <property type="entry name" value="baeRF_family7"/>
    <property type="match status" value="1"/>
</dbReference>
<evidence type="ECO:0000313" key="1">
    <source>
        <dbReference type="EMBL" id="TDY55409.1"/>
    </source>
</evidence>
<dbReference type="RefSeq" id="WP_133958940.1">
    <property type="nucleotide sequence ID" value="NZ_SORI01000023.1"/>
</dbReference>
<dbReference type="Proteomes" id="UP000295066">
    <property type="component" value="Unassembled WGS sequence"/>
</dbReference>
<dbReference type="EMBL" id="SORI01000023">
    <property type="protein sequence ID" value="TDY55409.1"/>
    <property type="molecule type" value="Genomic_DNA"/>
</dbReference>
<proteinExistence type="predicted"/>